<dbReference type="EMBL" id="AP024237">
    <property type="protein sequence ID" value="BCO36011.1"/>
    <property type="molecule type" value="Genomic_DNA"/>
</dbReference>
<proteinExistence type="predicted"/>
<accession>A0A7R7GVD1</accession>
<name>A0A7R7GVD1_9MYCO</name>
<dbReference type="RefSeq" id="WP_142358646.1">
    <property type="nucleotide sequence ID" value="NZ_AP024237.1"/>
</dbReference>
<keyword evidence="2" id="KW-1185">Reference proteome</keyword>
<evidence type="ECO:0000313" key="1">
    <source>
        <dbReference type="EMBL" id="BCO36011.1"/>
    </source>
</evidence>
<dbReference type="OrthoDB" id="9961070at2"/>
<dbReference type="Proteomes" id="UP000595446">
    <property type="component" value="Chromosome"/>
</dbReference>
<sequence length="126" mass="13777">MCRSTSSCAPAATRRPAYADRELIGAELHTLYEIRDLYLVPGGVDALNVGHFNCGQWRDPTTVSNHLHGQTVSENYILGLRAGGVLWYPTLDEAVEAAGPLYEAWEREARKAAERQRSVGGTTAFG</sequence>
<organism evidence="1 2">
    <name type="scientific">Mycobacterium heckeshornense</name>
    <dbReference type="NCBI Taxonomy" id="110505"/>
    <lineage>
        <taxon>Bacteria</taxon>
        <taxon>Bacillati</taxon>
        <taxon>Actinomycetota</taxon>
        <taxon>Actinomycetes</taxon>
        <taxon>Mycobacteriales</taxon>
        <taxon>Mycobacteriaceae</taxon>
        <taxon>Mycobacterium</taxon>
    </lineage>
</organism>
<evidence type="ECO:0000313" key="2">
    <source>
        <dbReference type="Proteomes" id="UP000595446"/>
    </source>
</evidence>
<dbReference type="AlphaFoldDB" id="A0A7R7GVD1"/>
<reference evidence="1 2" key="1">
    <citation type="submission" date="2020-12" db="EMBL/GenBank/DDBJ databases">
        <title>Complete genome sequence of Mycobacterium heckeshornense JCM 15655T, closely related to a pathogenic non-tuberculous mycobacterial species Mycobacterium xenopi.</title>
        <authorList>
            <person name="Yoshida M."/>
            <person name="Fukano H."/>
            <person name="Asakura T."/>
            <person name="Suzuki M."/>
            <person name="Hoshino Y."/>
        </authorList>
    </citation>
    <scope>NUCLEOTIDE SEQUENCE [LARGE SCALE GENOMIC DNA]</scope>
    <source>
        <strain evidence="1 2">JCM 15655</strain>
    </source>
</reference>
<protein>
    <submittedName>
        <fullName evidence="1">Uncharacterized protein</fullName>
    </submittedName>
</protein>
<gene>
    <name evidence="1" type="ORF">MHEC_24440</name>
</gene>